<dbReference type="Pfam" id="PF07282">
    <property type="entry name" value="Cas12f1-like_TNB"/>
    <property type="match status" value="1"/>
</dbReference>
<dbReference type="eggNOG" id="arCOG00681">
    <property type="taxonomic scope" value="Archaea"/>
</dbReference>
<sequence>MIEILAAIKTAIGKAIIEEGDPAKVDEALLESRRVFNEVLIKLLDGEKVSDKDIQSFLVDNTKQRIIAKAKETFKSFKELEEKGEAEELRIYENKPLPLRMNFGEGYNLWINDGRIWFRVTLIPRKEYVKGYLQFSKEQEEIVRKAIEEKKKAIKLRKQGIDYTPEYDVTIAELVKRKGEYYLHITITRNVPVSSIRYAAGIDVNEDNVAITVYDLTTREVVDSFIVDYAVIKFIRHYWFAIRKRLQEHGAKSKRKLGFTGKEHRQIEYLLHLVSRRVADYLSKYQGLIVFMEDLNSIRNGNKGKRMNRRLHSWPFRKLQLFLKYKLEWLGVPVKFVPPEDTSRRCPLCGVLGIRHKKLFTCPNGHKGHADRNASVNILIRGCVLYLHVPYSAFRSMKLPNFRMWKLRRDECGVWGCVNQPLPAGVESHTAAQRQEAEKLRFQQEEAASFSLR</sequence>
<dbReference type="Proteomes" id="UP000013307">
    <property type="component" value="Chromosome"/>
</dbReference>
<keyword evidence="4" id="KW-1185">Reference proteome</keyword>
<name>N0BAD4_9EURY</name>
<evidence type="ECO:0000313" key="3">
    <source>
        <dbReference type="EMBL" id="AGK60549.1"/>
    </source>
</evidence>
<dbReference type="OrthoDB" id="168528at2157"/>
<dbReference type="NCBIfam" id="TIGR01766">
    <property type="entry name" value="IS200/IS605 family accessory protein TnpB-like domain"/>
    <property type="match status" value="1"/>
</dbReference>
<proteinExistence type="predicted"/>
<reference evidence="3 4" key="1">
    <citation type="journal article" date="2013" name="Genome Announc.">
        <title>Complete Genome Sequence of the Thermophilic and Facultatively Chemolithoautotrophic Sulfate Reducer Archaeoglobus sulfaticallidus Strain PM70-1T.</title>
        <authorList>
            <person name="Stokke R."/>
            <person name="Hocking W.P."/>
            <person name="Steinsbu B.O."/>
            <person name="Steen I.H."/>
        </authorList>
    </citation>
    <scope>NUCLEOTIDE SEQUENCE [LARGE SCALE GENOMIC DNA]</scope>
    <source>
        <strain evidence="3">PM70-1</strain>
    </source>
</reference>
<dbReference type="GeneID" id="25398455"/>
<dbReference type="InterPro" id="IPR010095">
    <property type="entry name" value="Cas12f1-like_TNB"/>
</dbReference>
<feature type="domain" description="Cas12f1-like TNB" evidence="2">
    <location>
        <begin position="316"/>
        <end position="378"/>
    </location>
</feature>
<dbReference type="HOGENOM" id="CLU_050175_0_0_2"/>
<dbReference type="EMBL" id="CP005290">
    <property type="protein sequence ID" value="AGK60549.1"/>
    <property type="molecule type" value="Genomic_DNA"/>
</dbReference>
<dbReference type="AlphaFoldDB" id="N0BAD4"/>
<evidence type="ECO:0000259" key="2">
    <source>
        <dbReference type="Pfam" id="PF07282"/>
    </source>
</evidence>
<evidence type="ECO:0000313" key="4">
    <source>
        <dbReference type="Proteomes" id="UP000013307"/>
    </source>
</evidence>
<organism evidence="3 4">
    <name type="scientific">Archaeoglobus sulfaticallidus PM70-1</name>
    <dbReference type="NCBI Taxonomy" id="387631"/>
    <lineage>
        <taxon>Archaea</taxon>
        <taxon>Methanobacteriati</taxon>
        <taxon>Methanobacteriota</taxon>
        <taxon>Archaeoglobi</taxon>
        <taxon>Archaeoglobales</taxon>
        <taxon>Archaeoglobaceae</taxon>
        <taxon>Archaeoglobus</taxon>
    </lineage>
</organism>
<protein>
    <submittedName>
        <fullName evidence="3">Transposase, IS605 OrfB family, central region</fullName>
    </submittedName>
</protein>
<keyword evidence="1" id="KW-0238">DNA-binding</keyword>
<dbReference type="STRING" id="387631.Asulf_00526"/>
<dbReference type="KEGG" id="ast:Asulf_00526"/>
<gene>
    <name evidence="3" type="ORF">Asulf_00526</name>
</gene>
<dbReference type="GO" id="GO:0003677">
    <property type="term" value="F:DNA binding"/>
    <property type="evidence" value="ECO:0007669"/>
    <property type="project" value="UniProtKB-KW"/>
</dbReference>
<accession>N0BAD4</accession>
<dbReference type="NCBIfam" id="NF040570">
    <property type="entry name" value="guided_TnpB"/>
    <property type="match status" value="1"/>
</dbReference>
<dbReference type="RefSeq" id="WP_015590148.1">
    <property type="nucleotide sequence ID" value="NC_021169.1"/>
</dbReference>
<evidence type="ECO:0000256" key="1">
    <source>
        <dbReference type="ARBA" id="ARBA00023125"/>
    </source>
</evidence>